<dbReference type="CDD" id="cd00170">
    <property type="entry name" value="SEC14"/>
    <property type="match status" value="1"/>
</dbReference>
<feature type="region of interest" description="Disordered" evidence="1">
    <location>
        <begin position="587"/>
        <end position="761"/>
    </location>
</feature>
<feature type="compositionally biased region" description="Polar residues" evidence="1">
    <location>
        <begin position="587"/>
        <end position="601"/>
    </location>
</feature>
<feature type="compositionally biased region" description="Basic and acidic residues" evidence="1">
    <location>
        <begin position="617"/>
        <end position="630"/>
    </location>
</feature>
<feature type="region of interest" description="Disordered" evidence="1">
    <location>
        <begin position="475"/>
        <end position="503"/>
    </location>
</feature>
<dbReference type="InterPro" id="IPR036273">
    <property type="entry name" value="CRAL/TRIO_N_dom_sf"/>
</dbReference>
<feature type="compositionally biased region" description="Polar residues" evidence="1">
    <location>
        <begin position="642"/>
        <end position="658"/>
    </location>
</feature>
<reference evidence="3 4" key="1">
    <citation type="submission" date="2014-05" db="EMBL/GenBank/DDBJ databases">
        <title>Draft genome sequence of a rare smut relative, Tilletiaria anomala UBC 951.</title>
        <authorList>
            <consortium name="DOE Joint Genome Institute"/>
            <person name="Toome M."/>
            <person name="Kuo A."/>
            <person name="Henrissat B."/>
            <person name="Lipzen A."/>
            <person name="Tritt A."/>
            <person name="Yoshinaga Y."/>
            <person name="Zane M."/>
            <person name="Barry K."/>
            <person name="Grigoriev I.V."/>
            <person name="Spatafora J.W."/>
            <person name="Aimea M.C."/>
        </authorList>
    </citation>
    <scope>NUCLEOTIDE SEQUENCE [LARGE SCALE GENOMIC DNA]</scope>
    <source>
        <strain evidence="3 4">UBC 951</strain>
    </source>
</reference>
<dbReference type="InterPro" id="IPR036865">
    <property type="entry name" value="CRAL-TRIO_dom_sf"/>
</dbReference>
<dbReference type="EMBL" id="JMSN01000051">
    <property type="protein sequence ID" value="KDN44526.1"/>
    <property type="molecule type" value="Genomic_DNA"/>
</dbReference>
<name>A0A066VST1_TILAU</name>
<protein>
    <recommendedName>
        <fullName evidence="2">CRAL-TRIO domain-containing protein</fullName>
    </recommendedName>
</protein>
<feature type="compositionally biased region" description="Polar residues" evidence="1">
    <location>
        <begin position="109"/>
        <end position="119"/>
    </location>
</feature>
<feature type="compositionally biased region" description="Basic and acidic residues" evidence="1">
    <location>
        <begin position="714"/>
        <end position="735"/>
    </location>
</feature>
<proteinExistence type="predicted"/>
<evidence type="ECO:0000256" key="1">
    <source>
        <dbReference type="SAM" id="MobiDB-lite"/>
    </source>
</evidence>
<dbReference type="Gene3D" id="3.40.525.10">
    <property type="entry name" value="CRAL-TRIO lipid binding domain"/>
    <property type="match status" value="1"/>
</dbReference>
<dbReference type="RefSeq" id="XP_013242800.1">
    <property type="nucleotide sequence ID" value="XM_013387346.1"/>
</dbReference>
<organism evidence="3 4">
    <name type="scientific">Tilletiaria anomala (strain ATCC 24038 / CBS 436.72 / UBC 951)</name>
    <dbReference type="NCBI Taxonomy" id="1037660"/>
    <lineage>
        <taxon>Eukaryota</taxon>
        <taxon>Fungi</taxon>
        <taxon>Dikarya</taxon>
        <taxon>Basidiomycota</taxon>
        <taxon>Ustilaginomycotina</taxon>
        <taxon>Exobasidiomycetes</taxon>
        <taxon>Georgefischeriales</taxon>
        <taxon>Tilletiariaceae</taxon>
        <taxon>Tilletiaria</taxon>
    </lineage>
</organism>
<dbReference type="InterPro" id="IPR001251">
    <property type="entry name" value="CRAL-TRIO_dom"/>
</dbReference>
<dbReference type="PANTHER" id="PTHR46590:SF4">
    <property type="entry name" value="CRAL-TRIO DOMAIN-CONTAINING PROTEIN"/>
    <property type="match status" value="1"/>
</dbReference>
<dbReference type="SUPFAM" id="SSF52087">
    <property type="entry name" value="CRAL/TRIO domain"/>
    <property type="match status" value="1"/>
</dbReference>
<dbReference type="InterPro" id="IPR052432">
    <property type="entry name" value="PITP/CRAL-TRIO"/>
</dbReference>
<feature type="compositionally biased region" description="Basic and acidic residues" evidence="1">
    <location>
        <begin position="804"/>
        <end position="815"/>
    </location>
</feature>
<keyword evidence="4" id="KW-1185">Reference proteome</keyword>
<dbReference type="SUPFAM" id="SSF46938">
    <property type="entry name" value="CRAL/TRIO N-terminal domain"/>
    <property type="match status" value="1"/>
</dbReference>
<dbReference type="AlphaFoldDB" id="A0A066VST1"/>
<dbReference type="GeneID" id="25264596"/>
<accession>A0A066VST1</accession>
<evidence type="ECO:0000313" key="4">
    <source>
        <dbReference type="Proteomes" id="UP000027361"/>
    </source>
</evidence>
<dbReference type="Pfam" id="PF00650">
    <property type="entry name" value="CRAL_TRIO"/>
    <property type="match status" value="1"/>
</dbReference>
<dbReference type="HOGENOM" id="CLU_280922_0_0_1"/>
<dbReference type="PANTHER" id="PTHR46590">
    <property type="entry name" value="PHOSPHATIDYLINOSITOL TRANSFER PROTEIN CSR1-RELATED"/>
    <property type="match status" value="1"/>
</dbReference>
<feature type="region of interest" description="Disordered" evidence="1">
    <location>
        <begin position="263"/>
        <end position="294"/>
    </location>
</feature>
<feature type="compositionally biased region" description="Basic and acidic residues" evidence="1">
    <location>
        <begin position="263"/>
        <end position="276"/>
    </location>
</feature>
<gene>
    <name evidence="3" type="ORF">K437DRAFT_257048</name>
</gene>
<dbReference type="InParanoid" id="A0A066VST1"/>
<evidence type="ECO:0000259" key="2">
    <source>
        <dbReference type="PROSITE" id="PS50191"/>
    </source>
</evidence>
<evidence type="ECO:0000313" key="3">
    <source>
        <dbReference type="EMBL" id="KDN44526.1"/>
    </source>
</evidence>
<dbReference type="OrthoDB" id="75724at2759"/>
<sequence length="1117" mass="123664">MPAPLSKTARAVALKHLDLYKKWKQAITPAANSDGSLDACNIPSERPPVNGAGTIADVDGQAELPTDGHDVLERLTKDFTAEAEGKEVGSSKHTIARSPTDPSRGVRPPSSTQSATGTPLSQIEKLHAVCMSTLLPSLASSLSLNEEGIARAERFLEDRATLFRFYRRARYNIDSALELLHATLTWRLSTELDLMSLSTLHPLYVHGREGMGTSGAANIEDRKEGEAGSSEGTPLFWLSDRLVDRFGRPCGVISLRSLERVSPGEDLYPDHGDGDSKQQNSEGGGEGNAKAGKRTGGLNEVKEYIVACMEITRKYLGDAYSRRIKEHGGIDALLASIPTSLSPTGDLGEDEQLEEALSHCPPLQMTIAFDLASSGMANLELELLPFLLDILKNHFPGMVGVVYVLHFSWLHSGMWAVAKRILPQQALARIFFPNDKELCEDHFEPSSLPLSLGGQWQVKIDSKNNETMRRFGKRRAFTSRTRSRTQSAATTPAESPAVGGRLPLPSINVNDAGAGEHAKPTLSRNSSFESIYDVFYSADITPWASRYGTPRHSQPSTPGLENGPYSLGLGSAGWRMTPSAARKLRSLQMSRGDSGSVSNTRRGGHVSAEFAGGRQRATSDPRAQERERLQKPPAAFNARLGDNSTSMSPQGSLTQLQPQAGPAGYFGDDAYMQPSSRGRSRADSLDSLPDEGIAAHKAGRNRALSPQRRRIGGLRRDFQLRVPTKEEDAAQRDRLLSNANSDDEAASVTESQAGEGCGSDATITGDEGFFARWQRRSSLLLVAQRASNASAQDGADAIKWTGQQEKERRELERYRRNLQLAQQQQHQSQHLISSSATQQPDERGQFSGALGMSMDISVDADDPDAGSPQRQTRDIDEPPLAGERPYHPPRFVSVNRSRKYNKPGQVSPYNAENPFFGYPAYIAPLVPDGRPALQSDLGNRFSLSSQTPRHMHARRRKRDLVRTLSYLFFLRILAAHRSVRWRFKLLWRQIDLLLYGGHSRHAGQYEYECDVLWSADARRRSAVAQQHQLHRQQRRPPRPMLLRKRMLVIVVLLACLHAGWRAKLLELLFRPFWQSAQNQAITQRSAGRNSQQHLDRSRRLETTYTGLHVRKRLGFTN</sequence>
<dbReference type="PROSITE" id="PS50191">
    <property type="entry name" value="CRAL_TRIO"/>
    <property type="match status" value="1"/>
</dbReference>
<feature type="region of interest" description="Disordered" evidence="1">
    <location>
        <begin position="788"/>
        <end position="891"/>
    </location>
</feature>
<feature type="region of interest" description="Disordered" evidence="1">
    <location>
        <begin position="83"/>
        <end position="119"/>
    </location>
</feature>
<feature type="domain" description="CRAL-TRIO" evidence="2">
    <location>
        <begin position="308"/>
        <end position="460"/>
    </location>
</feature>
<feature type="compositionally biased region" description="Low complexity" evidence="1">
    <location>
        <begin position="817"/>
        <end position="836"/>
    </location>
</feature>
<dbReference type="Proteomes" id="UP000027361">
    <property type="component" value="Unassembled WGS sequence"/>
</dbReference>
<comment type="caution">
    <text evidence="3">The sequence shown here is derived from an EMBL/GenBank/DDBJ whole genome shotgun (WGS) entry which is preliminary data.</text>
</comment>